<dbReference type="RefSeq" id="WP_093181914.1">
    <property type="nucleotide sequence ID" value="NZ_FMYH01000002.1"/>
</dbReference>
<dbReference type="GO" id="GO:0005524">
    <property type="term" value="F:ATP binding"/>
    <property type="evidence" value="ECO:0007669"/>
    <property type="project" value="UniProtKB-UniRule"/>
</dbReference>
<accession>A0A1G6JPI0</accession>
<reference evidence="14 15" key="1">
    <citation type="submission" date="2016-09" db="EMBL/GenBank/DDBJ databases">
        <authorList>
            <person name="Capua I."/>
            <person name="De Benedictis P."/>
            <person name="Joannis T."/>
            <person name="Lombin L.H."/>
            <person name="Cattoli G."/>
        </authorList>
    </citation>
    <scope>NUCLEOTIDE SEQUENCE [LARGE SCALE GENOMIC DNA]</scope>
    <source>
        <strain evidence="14 15">ISLP-3</strain>
    </source>
</reference>
<dbReference type="InterPro" id="IPR003593">
    <property type="entry name" value="AAA+_ATPase"/>
</dbReference>
<feature type="binding site" evidence="11">
    <location>
        <position position="167"/>
    </location>
    <ligand>
        <name>substrate</name>
    </ligand>
</feature>
<keyword evidence="5 11" id="KW-0808">Transferase</keyword>
<dbReference type="PANTHER" id="PTHR21087">
    <property type="entry name" value="SHIKIMATE KINASE"/>
    <property type="match status" value="1"/>
</dbReference>
<dbReference type="PANTHER" id="PTHR21087:SF16">
    <property type="entry name" value="SHIKIMATE KINASE 1, CHLOROPLASTIC"/>
    <property type="match status" value="1"/>
</dbReference>
<dbReference type="SUPFAM" id="SSF52540">
    <property type="entry name" value="P-loop containing nucleoside triphosphate hydrolases"/>
    <property type="match status" value="1"/>
</dbReference>
<dbReference type="Proteomes" id="UP000199039">
    <property type="component" value="Unassembled WGS sequence"/>
</dbReference>
<dbReference type="GO" id="GO:0009423">
    <property type="term" value="P:chorismate biosynthetic process"/>
    <property type="evidence" value="ECO:0007669"/>
    <property type="project" value="UniProtKB-UniRule"/>
</dbReference>
<evidence type="ECO:0000256" key="10">
    <source>
        <dbReference type="ARBA" id="ARBA00048567"/>
    </source>
</evidence>
<dbReference type="InterPro" id="IPR027417">
    <property type="entry name" value="P-loop_NTPase"/>
</dbReference>
<protein>
    <recommendedName>
        <fullName evidence="3 11">Shikimate kinase</fullName>
        <shortName evidence="11">SK</shortName>
        <ecNumber evidence="3 11">2.7.1.71</ecNumber>
    </recommendedName>
</protein>
<keyword evidence="6 11" id="KW-0547">Nucleotide-binding</keyword>
<proteinExistence type="inferred from homology"/>
<feature type="binding site" evidence="11">
    <location>
        <position position="43"/>
    </location>
    <ligand>
        <name>Mg(2+)</name>
        <dbReference type="ChEBI" id="CHEBI:18420"/>
    </ligand>
</feature>
<dbReference type="InterPro" id="IPR000623">
    <property type="entry name" value="Shikimate_kinase/TSH1"/>
</dbReference>
<evidence type="ECO:0000256" key="11">
    <source>
        <dbReference type="HAMAP-Rule" id="MF_00109"/>
    </source>
</evidence>
<dbReference type="UniPathway" id="UPA00053">
    <property type="reaction ID" value="UER00088"/>
</dbReference>
<dbReference type="InterPro" id="IPR031322">
    <property type="entry name" value="Shikimate/glucono_kinase"/>
</dbReference>
<comment type="subcellular location">
    <subcellularLocation>
        <location evidence="11">Cytoplasm</location>
    </subcellularLocation>
</comment>
<evidence type="ECO:0000256" key="8">
    <source>
        <dbReference type="ARBA" id="ARBA00022840"/>
    </source>
</evidence>
<comment type="caution">
    <text evidence="11">Lacks conserved residue(s) required for the propagation of feature annotation.</text>
</comment>
<feature type="binding site" evidence="11">
    <location>
        <position position="61"/>
    </location>
    <ligand>
        <name>substrate</name>
    </ligand>
</feature>
<feature type="region of interest" description="Disordered" evidence="12">
    <location>
        <begin position="1"/>
        <end position="45"/>
    </location>
</feature>
<dbReference type="SMART" id="SM00382">
    <property type="entry name" value="AAA"/>
    <property type="match status" value="1"/>
</dbReference>
<evidence type="ECO:0000256" key="12">
    <source>
        <dbReference type="SAM" id="MobiDB-lite"/>
    </source>
</evidence>
<feature type="domain" description="AAA+ ATPase" evidence="13">
    <location>
        <begin position="28"/>
        <end position="185"/>
    </location>
</feature>
<dbReference type="GO" id="GO:0009073">
    <property type="term" value="P:aromatic amino acid family biosynthetic process"/>
    <property type="evidence" value="ECO:0007669"/>
    <property type="project" value="UniProtKB-KW"/>
</dbReference>
<feature type="binding site" evidence="11">
    <location>
        <position position="107"/>
    </location>
    <ligand>
        <name>substrate</name>
    </ligand>
</feature>
<dbReference type="InterPro" id="IPR023000">
    <property type="entry name" value="Shikimate_kinase_CS"/>
</dbReference>
<evidence type="ECO:0000313" key="14">
    <source>
        <dbReference type="EMBL" id="SDC20588.1"/>
    </source>
</evidence>
<comment type="function">
    <text evidence="11">Catalyzes the specific phosphorylation of the 3-hydroxyl group of shikimic acid using ATP as a cosubstrate.</text>
</comment>
<feature type="binding site" evidence="11">
    <location>
        <begin position="39"/>
        <end position="44"/>
    </location>
    <ligand>
        <name>ATP</name>
        <dbReference type="ChEBI" id="CHEBI:30616"/>
    </ligand>
</feature>
<dbReference type="GO" id="GO:0005829">
    <property type="term" value="C:cytosol"/>
    <property type="evidence" value="ECO:0007669"/>
    <property type="project" value="TreeGrafter"/>
</dbReference>
<keyword evidence="7 11" id="KW-0418">Kinase</keyword>
<keyword evidence="8 11" id="KW-0067">ATP-binding</keyword>
<dbReference type="Pfam" id="PF01202">
    <property type="entry name" value="SKI"/>
    <property type="match status" value="1"/>
</dbReference>
<dbReference type="AlphaFoldDB" id="A0A1G6JPI0"/>
<comment type="cofactor">
    <cofactor evidence="11">
        <name>Mg(2+)</name>
        <dbReference type="ChEBI" id="CHEBI:18420"/>
    </cofactor>
    <text evidence="11">Binds 1 Mg(2+) ion per subunit.</text>
</comment>
<dbReference type="GO" id="GO:0000287">
    <property type="term" value="F:magnesium ion binding"/>
    <property type="evidence" value="ECO:0007669"/>
    <property type="project" value="UniProtKB-UniRule"/>
</dbReference>
<name>A0A1G6JPI0_9MICO</name>
<evidence type="ECO:0000256" key="4">
    <source>
        <dbReference type="ARBA" id="ARBA00022605"/>
    </source>
</evidence>
<evidence type="ECO:0000256" key="1">
    <source>
        <dbReference type="ARBA" id="ARBA00004842"/>
    </source>
</evidence>
<keyword evidence="15" id="KW-1185">Reference proteome</keyword>
<comment type="pathway">
    <text evidence="1 11">Metabolic intermediate biosynthesis; chorismate biosynthesis; chorismate from D-erythrose 4-phosphate and phosphoenolpyruvate: step 5/7.</text>
</comment>
<feature type="binding site" evidence="11">
    <location>
        <position position="149"/>
    </location>
    <ligand>
        <name>ATP</name>
        <dbReference type="ChEBI" id="CHEBI:30616"/>
    </ligand>
</feature>
<evidence type="ECO:0000256" key="3">
    <source>
        <dbReference type="ARBA" id="ARBA00012154"/>
    </source>
</evidence>
<gene>
    <name evidence="11" type="primary">aroK</name>
    <name evidence="14" type="ORF">SAMN05216410_1384</name>
</gene>
<dbReference type="EMBL" id="FMYH01000002">
    <property type="protein sequence ID" value="SDC20588.1"/>
    <property type="molecule type" value="Genomic_DNA"/>
</dbReference>
<dbReference type="CDD" id="cd00464">
    <property type="entry name" value="SK"/>
    <property type="match status" value="1"/>
</dbReference>
<feature type="compositionally biased region" description="Pro residues" evidence="12">
    <location>
        <begin position="1"/>
        <end position="18"/>
    </location>
</feature>
<keyword evidence="11" id="KW-0963">Cytoplasm</keyword>
<dbReference type="GO" id="GO:0004765">
    <property type="term" value="F:shikimate kinase activity"/>
    <property type="evidence" value="ECO:0007669"/>
    <property type="project" value="UniProtKB-UniRule"/>
</dbReference>
<keyword evidence="11" id="KW-0479">Metal-binding</keyword>
<dbReference type="PRINTS" id="PR01100">
    <property type="entry name" value="SHIKIMTKNASE"/>
</dbReference>
<dbReference type="PROSITE" id="PS01128">
    <property type="entry name" value="SHIKIMATE_KINASE"/>
    <property type="match status" value="1"/>
</dbReference>
<evidence type="ECO:0000256" key="6">
    <source>
        <dbReference type="ARBA" id="ARBA00022741"/>
    </source>
</evidence>
<keyword evidence="4 11" id="KW-0028">Amino-acid biosynthesis</keyword>
<comment type="catalytic activity">
    <reaction evidence="10 11">
        <text>shikimate + ATP = 3-phosphoshikimate + ADP + H(+)</text>
        <dbReference type="Rhea" id="RHEA:13121"/>
        <dbReference type="ChEBI" id="CHEBI:15378"/>
        <dbReference type="ChEBI" id="CHEBI:30616"/>
        <dbReference type="ChEBI" id="CHEBI:36208"/>
        <dbReference type="ChEBI" id="CHEBI:145989"/>
        <dbReference type="ChEBI" id="CHEBI:456216"/>
        <dbReference type="EC" id="2.7.1.71"/>
    </reaction>
</comment>
<organism evidence="14 15">
    <name type="scientific">Sanguibacter gelidistatuariae</name>
    <dbReference type="NCBI Taxonomy" id="1814289"/>
    <lineage>
        <taxon>Bacteria</taxon>
        <taxon>Bacillati</taxon>
        <taxon>Actinomycetota</taxon>
        <taxon>Actinomycetes</taxon>
        <taxon>Micrococcales</taxon>
        <taxon>Sanguibacteraceae</taxon>
        <taxon>Sanguibacter</taxon>
    </lineage>
</organism>
<dbReference type="EC" id="2.7.1.71" evidence="3 11"/>
<dbReference type="OrthoDB" id="9800332at2"/>
<sequence>MTPVPQPPRSAPPAPAVAPHPSTQASGRGPRVVLVGPPGSGKSTTGHALAHALGVAWRDTDADVEVTAGKAIADIFFDEGEPHFRALERQAVAAALAEHDGVLALGGGAVLDEVTESALAAYSAAGGVVVFLDVSLAQVAPRVGFNQARPLLLGNPRSKWQALMVARRPVYERVARVHVHTDNKTPSQVAQEILRALTAEVPHPTSTEDPA</sequence>
<evidence type="ECO:0000256" key="2">
    <source>
        <dbReference type="ARBA" id="ARBA00006997"/>
    </source>
</evidence>
<evidence type="ECO:0000256" key="5">
    <source>
        <dbReference type="ARBA" id="ARBA00022679"/>
    </source>
</evidence>
<comment type="subunit">
    <text evidence="11">Monomer.</text>
</comment>
<dbReference type="STRING" id="1814289.SAMN05216410_1384"/>
<dbReference type="HAMAP" id="MF_00109">
    <property type="entry name" value="Shikimate_kinase"/>
    <property type="match status" value="1"/>
</dbReference>
<comment type="similarity">
    <text evidence="2 11">Belongs to the shikimate kinase family.</text>
</comment>
<evidence type="ECO:0000256" key="9">
    <source>
        <dbReference type="ARBA" id="ARBA00023141"/>
    </source>
</evidence>
<evidence type="ECO:0000256" key="7">
    <source>
        <dbReference type="ARBA" id="ARBA00022777"/>
    </source>
</evidence>
<keyword evidence="11" id="KW-0460">Magnesium</keyword>
<evidence type="ECO:0000259" key="13">
    <source>
        <dbReference type="SMART" id="SM00382"/>
    </source>
</evidence>
<dbReference type="Gene3D" id="3.40.50.300">
    <property type="entry name" value="P-loop containing nucleotide triphosphate hydrolases"/>
    <property type="match status" value="1"/>
</dbReference>
<feature type="binding site" evidence="11">
    <location>
        <position position="85"/>
    </location>
    <ligand>
        <name>substrate</name>
    </ligand>
</feature>
<evidence type="ECO:0000313" key="15">
    <source>
        <dbReference type="Proteomes" id="UP000199039"/>
    </source>
</evidence>
<dbReference type="GO" id="GO:0008652">
    <property type="term" value="P:amino acid biosynthetic process"/>
    <property type="evidence" value="ECO:0007669"/>
    <property type="project" value="UniProtKB-KW"/>
</dbReference>
<keyword evidence="9 11" id="KW-0057">Aromatic amino acid biosynthesis</keyword>